<sequence>MDLRRRISGRGALKLSVLALLAVLATAFAAVGYFCYTVPDRHTNEIRSSVAEQAGKLTASVLTYRADSVDSDVRQAESHLTGNFLASYSKLTADTLIPQAKQSHVAARWEVSGTSLVSAGDDSAVVLVFLRGVTTNSTKPDPAYLVSSTRVHVVRPHGQWLIDRMEPL</sequence>
<dbReference type="RefSeq" id="WP_157186758.1">
    <property type="nucleotide sequence ID" value="NZ_JBIAQY010000023.1"/>
</dbReference>
<proteinExistence type="predicted"/>
<evidence type="ECO:0000256" key="1">
    <source>
        <dbReference type="ARBA" id="ARBA00004370"/>
    </source>
</evidence>
<gene>
    <name evidence="3" type="ORF">ACFYXQ_40710</name>
</gene>
<comment type="subcellular location">
    <subcellularLocation>
        <location evidence="1">Membrane</location>
    </subcellularLocation>
</comment>
<evidence type="ECO:0000256" key="2">
    <source>
        <dbReference type="ARBA" id="ARBA00023136"/>
    </source>
</evidence>
<accession>A0ABW6SG01</accession>
<evidence type="ECO:0000313" key="4">
    <source>
        <dbReference type="Proteomes" id="UP001601992"/>
    </source>
</evidence>
<keyword evidence="4" id="KW-1185">Reference proteome</keyword>
<keyword evidence="2" id="KW-0472">Membrane</keyword>
<name>A0ABW6SG01_9NOCA</name>
<evidence type="ECO:0000313" key="3">
    <source>
        <dbReference type="EMBL" id="MFF3574086.1"/>
    </source>
</evidence>
<comment type="caution">
    <text evidence="3">The sequence shown here is derived from an EMBL/GenBank/DDBJ whole genome shotgun (WGS) entry which is preliminary data.</text>
</comment>
<evidence type="ECO:0008006" key="5">
    <source>
        <dbReference type="Google" id="ProtNLM"/>
    </source>
</evidence>
<dbReference type="PANTHER" id="PTHR37042">
    <property type="entry name" value="OUTER MEMBRANE PROTEIN RV1973"/>
    <property type="match status" value="1"/>
</dbReference>
<organism evidence="3 4">
    <name type="scientific">Nocardia jiangxiensis</name>
    <dbReference type="NCBI Taxonomy" id="282685"/>
    <lineage>
        <taxon>Bacteria</taxon>
        <taxon>Bacillati</taxon>
        <taxon>Actinomycetota</taxon>
        <taxon>Actinomycetes</taxon>
        <taxon>Mycobacteriales</taxon>
        <taxon>Nocardiaceae</taxon>
        <taxon>Nocardia</taxon>
    </lineage>
</organism>
<reference evidence="3 4" key="1">
    <citation type="submission" date="2024-10" db="EMBL/GenBank/DDBJ databases">
        <title>The Natural Products Discovery Center: Release of the First 8490 Sequenced Strains for Exploring Actinobacteria Biosynthetic Diversity.</title>
        <authorList>
            <person name="Kalkreuter E."/>
            <person name="Kautsar S.A."/>
            <person name="Yang D."/>
            <person name="Bader C.D."/>
            <person name="Teijaro C.N."/>
            <person name="Fluegel L."/>
            <person name="Davis C.M."/>
            <person name="Simpson J.R."/>
            <person name="Lauterbach L."/>
            <person name="Steele A.D."/>
            <person name="Gui C."/>
            <person name="Meng S."/>
            <person name="Li G."/>
            <person name="Viehrig K."/>
            <person name="Ye F."/>
            <person name="Su P."/>
            <person name="Kiefer A.F."/>
            <person name="Nichols A."/>
            <person name="Cepeda A.J."/>
            <person name="Yan W."/>
            <person name="Fan B."/>
            <person name="Jiang Y."/>
            <person name="Adhikari A."/>
            <person name="Zheng C.-J."/>
            <person name="Schuster L."/>
            <person name="Cowan T.M."/>
            <person name="Smanski M.J."/>
            <person name="Chevrette M.G."/>
            <person name="De Carvalho L.P.S."/>
            <person name="Shen B."/>
        </authorList>
    </citation>
    <scope>NUCLEOTIDE SEQUENCE [LARGE SCALE GENOMIC DNA]</scope>
    <source>
        <strain evidence="3 4">NPDC002593</strain>
    </source>
</reference>
<dbReference type="Proteomes" id="UP001601992">
    <property type="component" value="Unassembled WGS sequence"/>
</dbReference>
<dbReference type="PANTHER" id="PTHR37042:SF4">
    <property type="entry name" value="OUTER MEMBRANE PROTEIN RV1973"/>
    <property type="match status" value="1"/>
</dbReference>
<dbReference type="EMBL" id="JBIAQY010000023">
    <property type="protein sequence ID" value="MFF3574086.1"/>
    <property type="molecule type" value="Genomic_DNA"/>
</dbReference>
<protein>
    <recommendedName>
        <fullName evidence="5">Mce-associated membrane protein</fullName>
    </recommendedName>
</protein>